<reference evidence="2" key="1">
    <citation type="submission" date="2024-07" db="EMBL/GenBank/DDBJ databases">
        <authorList>
            <person name="Kim Y.J."/>
            <person name="Jeong J.Y."/>
        </authorList>
    </citation>
    <scope>NUCLEOTIDE SEQUENCE</scope>
    <source>
        <strain evidence="2">GIHE-MW2</strain>
    </source>
</reference>
<name>A0AAU8JK44_9CYAN</name>
<keyword evidence="1" id="KW-0812">Transmembrane</keyword>
<proteinExistence type="predicted"/>
<gene>
    <name evidence="2" type="ORF">ABWT76_002592</name>
</gene>
<sequence length="100" mass="11111">MAILMPFGICAICFILSLILGMRIAGPEIADYESGYSHHANEDAAIIAVTIFHLFFWMGSVFNTKYLIDTNLWIASVVSLPFLVLFFSSWSGVMFLILVG</sequence>
<dbReference type="AlphaFoldDB" id="A0AAU8JK44"/>
<protein>
    <submittedName>
        <fullName evidence="2">Uncharacterized protein</fullName>
    </submittedName>
</protein>
<accession>A0AAU8JK44</accession>
<keyword evidence="1" id="KW-0472">Membrane</keyword>
<organism evidence="2">
    <name type="scientific">Planktothricoides raciborskii GIHE-MW2</name>
    <dbReference type="NCBI Taxonomy" id="2792601"/>
    <lineage>
        <taxon>Bacteria</taxon>
        <taxon>Bacillati</taxon>
        <taxon>Cyanobacteriota</taxon>
        <taxon>Cyanophyceae</taxon>
        <taxon>Oscillatoriophycideae</taxon>
        <taxon>Oscillatoriales</taxon>
        <taxon>Oscillatoriaceae</taxon>
        <taxon>Planktothricoides</taxon>
    </lineage>
</organism>
<evidence type="ECO:0000313" key="2">
    <source>
        <dbReference type="EMBL" id="XCM39648.1"/>
    </source>
</evidence>
<dbReference type="EMBL" id="CP159837">
    <property type="protein sequence ID" value="XCM39648.1"/>
    <property type="molecule type" value="Genomic_DNA"/>
</dbReference>
<keyword evidence="1" id="KW-1133">Transmembrane helix</keyword>
<dbReference type="RefSeq" id="WP_354636237.1">
    <property type="nucleotide sequence ID" value="NZ_CP159837.1"/>
</dbReference>
<feature type="transmembrane region" description="Helical" evidence="1">
    <location>
        <begin position="44"/>
        <end position="62"/>
    </location>
</feature>
<feature type="transmembrane region" description="Helical" evidence="1">
    <location>
        <begin position="74"/>
        <end position="99"/>
    </location>
</feature>
<evidence type="ECO:0000256" key="1">
    <source>
        <dbReference type="SAM" id="Phobius"/>
    </source>
</evidence>